<feature type="region of interest" description="Disordered" evidence="1">
    <location>
        <begin position="1"/>
        <end position="21"/>
    </location>
</feature>
<name>A0A1D6KWU5_MAIZE</name>
<dbReference type="EMBL" id="CM007647">
    <property type="protein sequence ID" value="ONM06935.1"/>
    <property type="molecule type" value="Genomic_DNA"/>
</dbReference>
<dbReference type="ExpressionAtlas" id="A0A1D6KWU5">
    <property type="expression patterns" value="baseline and differential"/>
</dbReference>
<dbReference type="PANTHER" id="PTHR34271:SF5">
    <property type="entry name" value="WIYLD DOMAIN-CONTAINING PROTEIN"/>
    <property type="match status" value="1"/>
</dbReference>
<protein>
    <submittedName>
        <fullName evidence="2">Uncharacterized protein</fullName>
    </submittedName>
</protein>
<gene>
    <name evidence="2" type="ORF">ZEAMMB73_Zm00001d033190</name>
</gene>
<dbReference type="InterPro" id="IPR018848">
    <property type="entry name" value="WIYLD_domain"/>
</dbReference>
<dbReference type="PANTHER" id="PTHR34271">
    <property type="entry name" value="NUCLEOLAR HISTONE METHYLTRANSFERASE-RELATED PROTEIN"/>
    <property type="match status" value="1"/>
</dbReference>
<accession>A0A1D6KWU5</accession>
<reference evidence="2" key="1">
    <citation type="submission" date="2015-12" db="EMBL/GenBank/DDBJ databases">
        <title>Update maize B73 reference genome by single molecule sequencing technologies.</title>
        <authorList>
            <consortium name="Maize Genome Sequencing Project"/>
            <person name="Ware D."/>
        </authorList>
    </citation>
    <scope>NUCLEOTIDE SEQUENCE [LARGE SCALE GENOMIC DNA]</scope>
    <source>
        <tissue evidence="2">Seedling</tissue>
    </source>
</reference>
<sequence length="153" mass="16641">MGPQKVETMRRPRPERGERRIDAAIDHLAQYGFAKPQIRKVINDLLQTQEAAAAEEALPQNGMEVSRVNGEAPNEPPSTLELQASPSSSPLLLVPPAKGPPCARTPCYGWISEESESESESEDGEMLSDVTGPVIFAKKDIPNPVGTLPSRRK</sequence>
<dbReference type="Pfam" id="PF10440">
    <property type="entry name" value="WIYLD"/>
    <property type="match status" value="1"/>
</dbReference>
<feature type="compositionally biased region" description="Basic and acidic residues" evidence="1">
    <location>
        <begin position="7"/>
        <end position="21"/>
    </location>
</feature>
<organism evidence="2">
    <name type="scientific">Zea mays</name>
    <name type="common">Maize</name>
    <dbReference type="NCBI Taxonomy" id="4577"/>
    <lineage>
        <taxon>Eukaryota</taxon>
        <taxon>Viridiplantae</taxon>
        <taxon>Streptophyta</taxon>
        <taxon>Embryophyta</taxon>
        <taxon>Tracheophyta</taxon>
        <taxon>Spermatophyta</taxon>
        <taxon>Magnoliopsida</taxon>
        <taxon>Liliopsida</taxon>
        <taxon>Poales</taxon>
        <taxon>Poaceae</taxon>
        <taxon>PACMAD clade</taxon>
        <taxon>Panicoideae</taxon>
        <taxon>Andropogonodae</taxon>
        <taxon>Andropogoneae</taxon>
        <taxon>Tripsacinae</taxon>
        <taxon>Zea</taxon>
    </lineage>
</organism>
<evidence type="ECO:0000313" key="2">
    <source>
        <dbReference type="EMBL" id="ONM06935.1"/>
    </source>
</evidence>
<evidence type="ECO:0000256" key="1">
    <source>
        <dbReference type="SAM" id="MobiDB-lite"/>
    </source>
</evidence>
<feature type="compositionally biased region" description="Low complexity" evidence="1">
    <location>
        <begin position="85"/>
        <end position="96"/>
    </location>
</feature>
<dbReference type="AlphaFoldDB" id="A0A1D6KWU5"/>
<feature type="region of interest" description="Disordered" evidence="1">
    <location>
        <begin position="56"/>
        <end position="98"/>
    </location>
</feature>
<proteinExistence type="predicted"/>
<feature type="region of interest" description="Disordered" evidence="1">
    <location>
        <begin position="132"/>
        <end position="153"/>
    </location>
</feature>